<keyword evidence="2" id="KW-1185">Reference proteome</keyword>
<proteinExistence type="predicted"/>
<dbReference type="EMBL" id="BAABLD010000010">
    <property type="protein sequence ID" value="GAA5168287.1"/>
    <property type="molecule type" value="Genomic_DNA"/>
</dbReference>
<evidence type="ECO:0000313" key="1">
    <source>
        <dbReference type="EMBL" id="GAA5168287.1"/>
    </source>
</evidence>
<dbReference type="Proteomes" id="UP001500547">
    <property type="component" value="Unassembled WGS sequence"/>
</dbReference>
<dbReference type="RefSeq" id="WP_345533717.1">
    <property type="nucleotide sequence ID" value="NZ_BAABLD010000010.1"/>
</dbReference>
<evidence type="ECO:0008006" key="3">
    <source>
        <dbReference type="Google" id="ProtNLM"/>
    </source>
</evidence>
<sequence length="139" mass="15599">MPGAPRSIALEWSPTLWSATIFFCVLPALTCVPAEVPRVLASGVWVVTPWILWLSCRVGWRLRGACLKPDEDGAVLEVAGRPRRGRVLADSLVLGYCVVLVWVPEAGGRAERFCLLRDGFDVEAWRQLKIWVRWTLRDA</sequence>
<gene>
    <name evidence="1" type="ORF">GCM10025770_28030</name>
</gene>
<name>A0ABP9QW49_9RHOO</name>
<comment type="caution">
    <text evidence="1">The sequence shown here is derived from an EMBL/GenBank/DDBJ whole genome shotgun (WGS) entry which is preliminary data.</text>
</comment>
<evidence type="ECO:0000313" key="2">
    <source>
        <dbReference type="Proteomes" id="UP001500547"/>
    </source>
</evidence>
<protein>
    <recommendedName>
        <fullName evidence="3">Toxin CptA</fullName>
    </recommendedName>
</protein>
<organism evidence="1 2">
    <name type="scientific">Viridibacterium curvum</name>
    <dbReference type="NCBI Taxonomy" id="1101404"/>
    <lineage>
        <taxon>Bacteria</taxon>
        <taxon>Pseudomonadati</taxon>
        <taxon>Pseudomonadota</taxon>
        <taxon>Betaproteobacteria</taxon>
        <taxon>Rhodocyclales</taxon>
        <taxon>Rhodocyclaceae</taxon>
        <taxon>Viridibacterium</taxon>
    </lineage>
</organism>
<accession>A0ABP9QW49</accession>
<reference evidence="2" key="1">
    <citation type="journal article" date="2019" name="Int. J. Syst. Evol. Microbiol.">
        <title>The Global Catalogue of Microorganisms (GCM) 10K type strain sequencing project: providing services to taxonomists for standard genome sequencing and annotation.</title>
        <authorList>
            <consortium name="The Broad Institute Genomics Platform"/>
            <consortium name="The Broad Institute Genome Sequencing Center for Infectious Disease"/>
            <person name="Wu L."/>
            <person name="Ma J."/>
        </authorList>
    </citation>
    <scope>NUCLEOTIDE SEQUENCE [LARGE SCALE GENOMIC DNA]</scope>
    <source>
        <strain evidence="2">JCM 18715</strain>
    </source>
</reference>